<feature type="domain" description="MaoC-like" evidence="1">
    <location>
        <begin position="10"/>
        <end position="115"/>
    </location>
</feature>
<dbReference type="Proteomes" id="UP000664096">
    <property type="component" value="Unassembled WGS sequence"/>
</dbReference>
<evidence type="ECO:0000313" key="3">
    <source>
        <dbReference type="Proteomes" id="UP000664096"/>
    </source>
</evidence>
<dbReference type="SUPFAM" id="SSF54637">
    <property type="entry name" value="Thioesterase/thiol ester dehydrase-isomerase"/>
    <property type="match status" value="1"/>
</dbReference>
<evidence type="ECO:0000313" key="2">
    <source>
        <dbReference type="EMBL" id="MBN9673916.1"/>
    </source>
</evidence>
<dbReference type="InterPro" id="IPR002539">
    <property type="entry name" value="MaoC-like_dom"/>
</dbReference>
<dbReference type="PANTHER" id="PTHR43664">
    <property type="entry name" value="MONOAMINE OXIDASE-RELATED"/>
    <property type="match status" value="1"/>
</dbReference>
<dbReference type="RefSeq" id="WP_207144216.1">
    <property type="nucleotide sequence ID" value="NZ_JAEKJZ010000008.1"/>
</dbReference>
<dbReference type="InterPro" id="IPR029069">
    <property type="entry name" value="HotDog_dom_sf"/>
</dbReference>
<gene>
    <name evidence="2" type="ORF">JF539_26400</name>
</gene>
<dbReference type="InterPro" id="IPR052342">
    <property type="entry name" value="MCH/BMMD"/>
</dbReference>
<dbReference type="Pfam" id="PF01575">
    <property type="entry name" value="MaoC_dehydratas"/>
    <property type="match status" value="1"/>
</dbReference>
<evidence type="ECO:0000259" key="1">
    <source>
        <dbReference type="Pfam" id="PF01575"/>
    </source>
</evidence>
<dbReference type="AlphaFoldDB" id="A0A939J367"/>
<comment type="caution">
    <text evidence="2">The sequence shown here is derived from an EMBL/GenBank/DDBJ whole genome shotgun (WGS) entry which is preliminary data.</text>
</comment>
<dbReference type="Gene3D" id="3.10.129.10">
    <property type="entry name" value="Hotdog Thioesterase"/>
    <property type="match status" value="1"/>
</dbReference>
<organism evidence="2 3">
    <name type="scientific">Roseibium aggregatum</name>
    <dbReference type="NCBI Taxonomy" id="187304"/>
    <lineage>
        <taxon>Bacteria</taxon>
        <taxon>Pseudomonadati</taxon>
        <taxon>Pseudomonadota</taxon>
        <taxon>Alphaproteobacteria</taxon>
        <taxon>Hyphomicrobiales</taxon>
        <taxon>Stappiaceae</taxon>
        <taxon>Roseibium</taxon>
    </lineage>
</organism>
<dbReference type="EMBL" id="JAEKJZ010000008">
    <property type="protein sequence ID" value="MBN9673916.1"/>
    <property type="molecule type" value="Genomic_DNA"/>
</dbReference>
<proteinExistence type="predicted"/>
<name>A0A939J367_9HYPH</name>
<accession>A0A939J367</accession>
<dbReference type="PANTHER" id="PTHR43664:SF1">
    <property type="entry name" value="BETA-METHYLMALYL-COA DEHYDRATASE"/>
    <property type="match status" value="1"/>
</dbReference>
<sequence>MNLYYRDIEIGARYTTPAHTITAEDIADFCRLTRDHHPLHTDAAFAKAAGFPTIIAHGLYGLALMEGLKTELRHYETSSIASLGWNNVRFVKPILAGDTVHVEMEFIAKRESSSRPAGVITEAVRLLDADGALLIDAEHISLIRMAPS</sequence>
<protein>
    <submittedName>
        <fullName evidence="2">MaoC family dehydratase N-terminal domain-containing protein</fullName>
    </submittedName>
</protein>
<reference evidence="2" key="1">
    <citation type="submission" date="2020-12" db="EMBL/GenBank/DDBJ databases">
        <title>Oil enriched cultivation method for isolating marine PHA-producing bacteria.</title>
        <authorList>
            <person name="Zheng W."/>
            <person name="Yu S."/>
            <person name="Huang Y."/>
        </authorList>
    </citation>
    <scope>NUCLEOTIDE SEQUENCE</scope>
    <source>
        <strain evidence="2">SY-2-12</strain>
    </source>
</reference>